<evidence type="ECO:0000256" key="9">
    <source>
        <dbReference type="ARBA" id="ARBA00022676"/>
    </source>
</evidence>
<comment type="similarity">
    <text evidence="5">Belongs to the glycosyltransferase 1 family. Bacterial/plant glycogen synthase subfamily.</text>
</comment>
<evidence type="ECO:0000256" key="8">
    <source>
        <dbReference type="ARBA" id="ARBA00022640"/>
    </source>
</evidence>
<dbReference type="PANTHER" id="PTHR45825:SF2">
    <property type="entry name" value="STARCH SYNTHASE 2, CHLOROPLASTIC_AMYLOPLASTIC"/>
    <property type="match status" value="1"/>
</dbReference>
<evidence type="ECO:0000256" key="11">
    <source>
        <dbReference type="ARBA" id="ARBA00022922"/>
    </source>
</evidence>
<evidence type="ECO:0000256" key="13">
    <source>
        <dbReference type="ARBA" id="ARBA00023234"/>
    </source>
</evidence>
<sequence>MQGLKSAQGVRCTRHVAPIASRSLLRSVVPRFVVAREQSSVQQLVVEEVESVESAAVEQQQEHGQMQVVKPVEKQAEKQAVSSSNGNGKAKKEKEDSSDTTAQGSLAKVIPQAKTVRNLVFVTSEVAPWSKTGGLGDVLGSLPIALAARGHRVMVVTPRYSDYAEPTYSGTTININGNEVGMYHYAHKGVDWVFVDHPCYPRPGGIYADEHGVYGDNQFRYQLLCLAAMEAPLQLPLGEKGLYGQDCVFIANDWHAALVPVYLAAKYRPYGVYTNARSVMAIHNLRHQGVFPPGTFPSLGLPDGWYQAMEYQYPPHLRQGAYEEEGRSVNTLKAGITVADRLVTVSPGYAEEIRTWLGGWGMEGMIDARGPVLNGIVNGIDDEDWNPAVDKHLPVKYDISSFKAGKAACKKALQEELGLPVNADIPLIAFIGRLDYQKGADIVLQAAPWMMSQGVQLVCLGTGTTDLENGLRWLEAAYRDQARGWVGFNVAMSHKITAAADILLMPSRFEPCGLNQLYAMAYGAVPVAHATGGLRDTVLDFNPESQTGTGWTFSSCDASGLMHATGLALATLRDYPNDFEGIQRRGMQRDSSWNGAAEQYEQIFEWAIMDQPYA</sequence>
<dbReference type="AlphaFoldDB" id="A0A383VM81"/>
<feature type="domain" description="Starch synthase catalytic" evidence="15">
    <location>
        <begin position="119"/>
        <end position="367"/>
    </location>
</feature>
<dbReference type="EC" id="2.4.1.21" evidence="6"/>
<evidence type="ECO:0000256" key="14">
    <source>
        <dbReference type="SAM" id="MobiDB-lite"/>
    </source>
</evidence>
<accession>A0A383VM81</accession>
<evidence type="ECO:0000256" key="3">
    <source>
        <dbReference type="ARBA" id="ARBA00004602"/>
    </source>
</evidence>
<keyword evidence="10" id="KW-0808">Transferase</keyword>
<dbReference type="GO" id="GO:0004373">
    <property type="term" value="F:alpha-1,4-glucan glucosyltransferase (UDP-glucose donor) activity"/>
    <property type="evidence" value="ECO:0007669"/>
    <property type="project" value="InterPro"/>
</dbReference>
<evidence type="ECO:0000313" key="17">
    <source>
        <dbReference type="Proteomes" id="UP000256970"/>
    </source>
</evidence>
<keyword evidence="7" id="KW-0150">Chloroplast</keyword>
<evidence type="ECO:0000256" key="5">
    <source>
        <dbReference type="ARBA" id="ARBA00010281"/>
    </source>
</evidence>
<evidence type="ECO:0000256" key="7">
    <source>
        <dbReference type="ARBA" id="ARBA00022528"/>
    </source>
</evidence>
<organism evidence="16 17">
    <name type="scientific">Tetradesmus obliquus</name>
    <name type="common">Green alga</name>
    <name type="synonym">Acutodesmus obliquus</name>
    <dbReference type="NCBI Taxonomy" id="3088"/>
    <lineage>
        <taxon>Eukaryota</taxon>
        <taxon>Viridiplantae</taxon>
        <taxon>Chlorophyta</taxon>
        <taxon>core chlorophytes</taxon>
        <taxon>Chlorophyceae</taxon>
        <taxon>CS clade</taxon>
        <taxon>Sphaeropleales</taxon>
        <taxon>Scenedesmaceae</taxon>
        <taxon>Tetradesmus</taxon>
    </lineage>
</organism>
<dbReference type="Pfam" id="PF13692">
    <property type="entry name" value="Glyco_trans_1_4"/>
    <property type="match status" value="1"/>
</dbReference>
<dbReference type="HAMAP" id="MF_00484">
    <property type="entry name" value="Glycogen_synth"/>
    <property type="match status" value="1"/>
</dbReference>
<reference evidence="16 17" key="1">
    <citation type="submission" date="2016-10" db="EMBL/GenBank/DDBJ databases">
        <authorList>
            <person name="Cai Z."/>
        </authorList>
    </citation>
    <scope>NUCLEOTIDE SEQUENCE [LARGE SCALE GENOMIC DNA]</scope>
</reference>
<keyword evidence="11" id="KW-0750">Starch biosynthesis</keyword>
<evidence type="ECO:0000256" key="1">
    <source>
        <dbReference type="ARBA" id="ARBA00001478"/>
    </source>
</evidence>
<evidence type="ECO:0000256" key="10">
    <source>
        <dbReference type="ARBA" id="ARBA00022679"/>
    </source>
</evidence>
<name>A0A383VM81_TETOB</name>
<evidence type="ECO:0000313" key="16">
    <source>
        <dbReference type="EMBL" id="SZX65794.1"/>
    </source>
</evidence>
<feature type="region of interest" description="Disordered" evidence="14">
    <location>
        <begin position="73"/>
        <end position="106"/>
    </location>
</feature>
<dbReference type="STRING" id="3088.A0A383VM81"/>
<dbReference type="GO" id="GO:0009507">
    <property type="term" value="C:chloroplast"/>
    <property type="evidence" value="ECO:0007669"/>
    <property type="project" value="UniProtKB-SubCell"/>
</dbReference>
<keyword evidence="17" id="KW-1185">Reference proteome</keyword>
<protein>
    <recommendedName>
        <fullName evidence="6">starch synthase</fullName>
        <ecNumber evidence="6">2.4.1.21</ecNumber>
    </recommendedName>
</protein>
<dbReference type="PANTHER" id="PTHR45825">
    <property type="entry name" value="GRANULE-BOUND STARCH SYNTHASE 1, CHLOROPLASTIC/AMYLOPLASTIC"/>
    <property type="match status" value="1"/>
</dbReference>
<keyword evidence="8" id="KW-0934">Plastid</keyword>
<evidence type="ECO:0000256" key="2">
    <source>
        <dbReference type="ARBA" id="ARBA00004229"/>
    </source>
</evidence>
<dbReference type="Proteomes" id="UP000256970">
    <property type="component" value="Unassembled WGS sequence"/>
</dbReference>
<dbReference type="Pfam" id="PF08323">
    <property type="entry name" value="Glyco_transf_5"/>
    <property type="match status" value="1"/>
</dbReference>
<dbReference type="InterPro" id="IPR011835">
    <property type="entry name" value="GS/SS"/>
</dbReference>
<dbReference type="NCBIfam" id="TIGR02095">
    <property type="entry name" value="glgA"/>
    <property type="match status" value="1"/>
</dbReference>
<comment type="pathway">
    <text evidence="4">Glycan biosynthesis; starch biosynthesis.</text>
</comment>
<dbReference type="UniPathway" id="UPA00152"/>
<dbReference type="InterPro" id="IPR013534">
    <property type="entry name" value="Starch_synth_cat_dom"/>
</dbReference>
<evidence type="ECO:0000256" key="12">
    <source>
        <dbReference type="ARBA" id="ARBA00022946"/>
    </source>
</evidence>
<dbReference type="EMBL" id="FNXT01000663">
    <property type="protein sequence ID" value="SZX65794.1"/>
    <property type="molecule type" value="Genomic_DNA"/>
</dbReference>
<comment type="catalytic activity">
    <reaction evidence="1">
        <text>[(1-&gt;4)-alpha-D-glucosyl](n) + ADP-alpha-D-glucose = [(1-&gt;4)-alpha-D-glucosyl](n+1) + ADP + H(+)</text>
        <dbReference type="Rhea" id="RHEA:18189"/>
        <dbReference type="Rhea" id="RHEA-COMP:9584"/>
        <dbReference type="Rhea" id="RHEA-COMP:9587"/>
        <dbReference type="ChEBI" id="CHEBI:15378"/>
        <dbReference type="ChEBI" id="CHEBI:15444"/>
        <dbReference type="ChEBI" id="CHEBI:57498"/>
        <dbReference type="ChEBI" id="CHEBI:456216"/>
        <dbReference type="EC" id="2.4.1.21"/>
    </reaction>
</comment>
<dbReference type="GO" id="GO:0010021">
    <property type="term" value="P:amylopectin biosynthetic process"/>
    <property type="evidence" value="ECO:0007669"/>
    <property type="project" value="UniProtKB-ARBA"/>
</dbReference>
<comment type="subcellular location">
    <subcellularLocation>
        <location evidence="3">Plastid</location>
        <location evidence="3">Amyloplast</location>
    </subcellularLocation>
    <subcellularLocation>
        <location evidence="2">Plastid</location>
        <location evidence="2">Chloroplast</location>
    </subcellularLocation>
</comment>
<dbReference type="SUPFAM" id="SSF53756">
    <property type="entry name" value="UDP-Glycosyltransferase/glycogen phosphorylase"/>
    <property type="match status" value="1"/>
</dbReference>
<evidence type="ECO:0000256" key="6">
    <source>
        <dbReference type="ARBA" id="ARBA00012588"/>
    </source>
</evidence>
<evidence type="ECO:0000256" key="4">
    <source>
        <dbReference type="ARBA" id="ARBA00004727"/>
    </source>
</evidence>
<dbReference type="Gene3D" id="3.40.50.2000">
    <property type="entry name" value="Glycogen Phosphorylase B"/>
    <property type="match status" value="2"/>
</dbReference>
<keyword evidence="12" id="KW-0809">Transit peptide</keyword>
<dbReference type="GO" id="GO:0009011">
    <property type="term" value="F:alpha-1,4-glucan glucosyltransferase (ADP-glucose donor) activity"/>
    <property type="evidence" value="ECO:0007669"/>
    <property type="project" value="UniProtKB-EC"/>
</dbReference>
<dbReference type="GO" id="GO:0009501">
    <property type="term" value="C:amyloplast"/>
    <property type="evidence" value="ECO:0007669"/>
    <property type="project" value="UniProtKB-SubCell"/>
</dbReference>
<dbReference type="FunFam" id="3.40.50.2000:FF:000048">
    <property type="entry name" value="Starch synthase, chloroplastic/amyloplastic"/>
    <property type="match status" value="1"/>
</dbReference>
<evidence type="ECO:0000259" key="15">
    <source>
        <dbReference type="Pfam" id="PF08323"/>
    </source>
</evidence>
<dbReference type="GO" id="GO:0019252">
    <property type="term" value="P:starch biosynthetic process"/>
    <property type="evidence" value="ECO:0007669"/>
    <property type="project" value="UniProtKB-UniPathway"/>
</dbReference>
<gene>
    <name evidence="16" type="ORF">BQ4739_LOCUS6260</name>
</gene>
<dbReference type="CDD" id="cd03791">
    <property type="entry name" value="GT5_Glycogen_synthase_DULL1-like"/>
    <property type="match status" value="1"/>
</dbReference>
<keyword evidence="9" id="KW-0328">Glycosyltransferase</keyword>
<keyword evidence="13" id="KW-0035">Amyloplast</keyword>
<proteinExistence type="inferred from homology"/>